<keyword evidence="4" id="KW-1185">Reference proteome</keyword>
<evidence type="ECO:0000256" key="1">
    <source>
        <dbReference type="SAM" id="MobiDB-lite"/>
    </source>
</evidence>
<feature type="transmembrane region" description="Helical" evidence="2">
    <location>
        <begin position="82"/>
        <end position="104"/>
    </location>
</feature>
<evidence type="ECO:0000313" key="4">
    <source>
        <dbReference type="Proteomes" id="UP001500596"/>
    </source>
</evidence>
<reference evidence="3 4" key="1">
    <citation type="journal article" date="2019" name="Int. J. Syst. Evol. Microbiol.">
        <title>The Global Catalogue of Microorganisms (GCM) 10K type strain sequencing project: providing services to taxonomists for standard genome sequencing and annotation.</title>
        <authorList>
            <consortium name="The Broad Institute Genomics Platform"/>
            <consortium name="The Broad Institute Genome Sequencing Center for Infectious Disease"/>
            <person name="Wu L."/>
            <person name="Ma J."/>
        </authorList>
    </citation>
    <scope>NUCLEOTIDE SEQUENCE [LARGE SCALE GENOMIC DNA]</scope>
    <source>
        <strain evidence="3 4">JCM 15575</strain>
    </source>
</reference>
<feature type="compositionally biased region" description="Pro residues" evidence="1">
    <location>
        <begin position="313"/>
        <end position="323"/>
    </location>
</feature>
<protein>
    <submittedName>
        <fullName evidence="3">Uncharacterized protein</fullName>
    </submittedName>
</protein>
<keyword evidence="2" id="KW-0812">Transmembrane</keyword>
<accession>A0ABN2H4W8</accession>
<gene>
    <name evidence="3" type="ORF">GCM10009807_27440</name>
</gene>
<proteinExistence type="predicted"/>
<keyword evidence="2" id="KW-1133">Transmembrane helix</keyword>
<feature type="transmembrane region" description="Helical" evidence="2">
    <location>
        <begin position="116"/>
        <end position="135"/>
    </location>
</feature>
<dbReference type="Proteomes" id="UP001500596">
    <property type="component" value="Unassembled WGS sequence"/>
</dbReference>
<dbReference type="EMBL" id="BAAAPK010000001">
    <property type="protein sequence ID" value="GAA1682043.1"/>
    <property type="molecule type" value="Genomic_DNA"/>
</dbReference>
<feature type="transmembrane region" description="Helical" evidence="2">
    <location>
        <begin position="51"/>
        <end position="70"/>
    </location>
</feature>
<sequence>MTAPDPNTRDATFDPSASSLVRAAIWVAIGALIAAAIVCVIWVLIGSQNGIVGRAFLTILLLAGFAGVAIMDAHLAARRPAWFALASMATWVVTLLIGAVLIWMPERYSFGGFGRFIQFLLIVLVLQLALLHIRLYTKAFQRHVTTFTQIITIVTISLVVILAIMLVLPLMLAEWVDFRDLYWRFVVAITILAAVGTALVPLVNVLFAPRKPKPAYLTAPPAAPALPPWPTYADGVTPLPIMPDGSPDWNAYYTGYPSQTAQAIAPVAPFAAPAGQQWAPQPGVDQQWAAQPDAGAQNAPQQQPTVPHGYEGFPPPPPLPPRS</sequence>
<feature type="transmembrane region" description="Helical" evidence="2">
    <location>
        <begin position="147"/>
        <end position="170"/>
    </location>
</feature>
<comment type="caution">
    <text evidence="3">The sequence shown here is derived from an EMBL/GenBank/DDBJ whole genome shotgun (WGS) entry which is preliminary data.</text>
</comment>
<organism evidence="3 4">
    <name type="scientific">Microbacterium lacus</name>
    <dbReference type="NCBI Taxonomy" id="415217"/>
    <lineage>
        <taxon>Bacteria</taxon>
        <taxon>Bacillati</taxon>
        <taxon>Actinomycetota</taxon>
        <taxon>Actinomycetes</taxon>
        <taxon>Micrococcales</taxon>
        <taxon>Microbacteriaceae</taxon>
        <taxon>Microbacterium</taxon>
    </lineage>
</organism>
<name>A0ABN2H4W8_9MICO</name>
<evidence type="ECO:0000256" key="2">
    <source>
        <dbReference type="SAM" id="Phobius"/>
    </source>
</evidence>
<keyword evidence="2" id="KW-0472">Membrane</keyword>
<feature type="region of interest" description="Disordered" evidence="1">
    <location>
        <begin position="274"/>
        <end position="323"/>
    </location>
</feature>
<evidence type="ECO:0000313" key="3">
    <source>
        <dbReference type="EMBL" id="GAA1682043.1"/>
    </source>
</evidence>
<feature type="transmembrane region" description="Helical" evidence="2">
    <location>
        <begin position="182"/>
        <end position="207"/>
    </location>
</feature>
<dbReference type="RefSeq" id="WP_344055449.1">
    <property type="nucleotide sequence ID" value="NZ_BAAAPK010000001.1"/>
</dbReference>
<feature type="transmembrane region" description="Helical" evidence="2">
    <location>
        <begin position="23"/>
        <end position="45"/>
    </location>
</feature>